<feature type="compositionally biased region" description="Low complexity" evidence="1">
    <location>
        <begin position="44"/>
        <end position="61"/>
    </location>
</feature>
<keyword evidence="2" id="KW-1133">Transmembrane helix</keyword>
<feature type="transmembrane region" description="Helical" evidence="2">
    <location>
        <begin position="166"/>
        <end position="189"/>
    </location>
</feature>
<sequence>MTDGPQQHEEHPGADDEFAPKPGQPTMPFRAVTPPAEQWPGARQDQPQEPGYGYPGQPQQDRPAQPLPHPGYGYPPQDPAAAPQPQQPGYGFPPQSPPPAGRQPGYGFPQQPSQPSQPSGHGFPQQPGAAWTPPAAPIGTARPGGEPDWSALAERRAHEGTKRRKLFLIGGGALAVVVIGAIVATAVVVTGHKKPVTSPTAAPTDPAIPVPSPTFSDASPTPPPSALTVISNAATDKAPVTAAGLFPGDRFTFSGRAYAKTALASTTYCAGAGAAGLPAVLARYGCHQMVRATYTRDGIAVTVGVAVFDNATEAQHVKQAAGPYVLPLAGGGIGHAFCHSTPCRSSTNAVGRYAYFTIAGRVDGGAVTATDTATGNAADDIGTLTFRRLLARGQQPSGGQ</sequence>
<gene>
    <name evidence="3" type="ORF">POF50_009950</name>
</gene>
<keyword evidence="2" id="KW-0812">Transmembrane</keyword>
<dbReference type="RefSeq" id="WP_282698619.1">
    <property type="nucleotide sequence ID" value="NZ_JABXJJ020000010.1"/>
</dbReference>
<reference evidence="3" key="1">
    <citation type="submission" date="2023-05" db="EMBL/GenBank/DDBJ databases">
        <title>Streptantibioticus silvisoli sp. nov., acidotolerant actinomycetes 1 from pine litter.</title>
        <authorList>
            <person name="Swiecimska M."/>
            <person name="Golinska P."/>
            <person name="Sangal V."/>
            <person name="Wachnowicz B."/>
            <person name="Goodfellow M."/>
        </authorList>
    </citation>
    <scope>NUCLEOTIDE SEQUENCE</scope>
    <source>
        <strain evidence="3">SL13</strain>
    </source>
</reference>
<feature type="compositionally biased region" description="Low complexity" evidence="1">
    <location>
        <begin position="70"/>
        <end position="93"/>
    </location>
</feature>
<protein>
    <submittedName>
        <fullName evidence="3">Uncharacterized protein</fullName>
    </submittedName>
</protein>
<evidence type="ECO:0000313" key="3">
    <source>
        <dbReference type="EMBL" id="MDI5969659.1"/>
    </source>
</evidence>
<proteinExistence type="predicted"/>
<organism evidence="3">
    <name type="scientific">Streptantibioticus silvisoli</name>
    <dbReference type="NCBI Taxonomy" id="2705255"/>
    <lineage>
        <taxon>Bacteria</taxon>
        <taxon>Bacillati</taxon>
        <taxon>Actinomycetota</taxon>
        <taxon>Actinomycetes</taxon>
        <taxon>Kitasatosporales</taxon>
        <taxon>Streptomycetaceae</taxon>
        <taxon>Streptantibioticus</taxon>
    </lineage>
</organism>
<evidence type="ECO:0000256" key="2">
    <source>
        <dbReference type="SAM" id="Phobius"/>
    </source>
</evidence>
<dbReference type="AlphaFoldDB" id="A0AA90KG35"/>
<comment type="caution">
    <text evidence="3">The sequence shown here is derived from an EMBL/GenBank/DDBJ whole genome shotgun (WGS) entry which is preliminary data.</text>
</comment>
<feature type="compositionally biased region" description="Basic and acidic residues" evidence="1">
    <location>
        <begin position="1"/>
        <end position="14"/>
    </location>
</feature>
<feature type="compositionally biased region" description="Low complexity" evidence="1">
    <location>
        <begin position="102"/>
        <end position="128"/>
    </location>
</feature>
<dbReference type="EMBL" id="JABXJJ020000010">
    <property type="protein sequence ID" value="MDI5969659.1"/>
    <property type="molecule type" value="Genomic_DNA"/>
</dbReference>
<name>A0AA90KG35_9ACTN</name>
<feature type="region of interest" description="Disordered" evidence="1">
    <location>
        <begin position="1"/>
        <end position="148"/>
    </location>
</feature>
<evidence type="ECO:0000256" key="1">
    <source>
        <dbReference type="SAM" id="MobiDB-lite"/>
    </source>
</evidence>
<keyword evidence="2" id="KW-0472">Membrane</keyword>
<accession>A0AA90KG35</accession>